<feature type="domain" description="MaoC-like" evidence="1">
    <location>
        <begin position="13"/>
        <end position="115"/>
    </location>
</feature>
<dbReference type="Gene3D" id="3.10.129.10">
    <property type="entry name" value="Hotdog Thioesterase"/>
    <property type="match status" value="1"/>
</dbReference>
<sequence>MSEPLLYLDEIVPGMTFGSPSVTVTEEEIVTFAAQYDPQVFHLNDERARDTFFGRLVASGWNTAALTMRLLVGSAFRPAGGIVGAGFEEFRWPQSVLPGDTLRLDITALETIPSRSAPKRGIVKLRIKTLNQRDEPVQVMVAKLVMQRRTQP</sequence>
<gene>
    <name evidence="2" type="ORF">H1W37_13610</name>
</gene>
<comment type="caution">
    <text evidence="2">The sequence shown here is derived from an EMBL/GenBank/DDBJ whole genome shotgun (WGS) entry which is preliminary data.</text>
</comment>
<accession>A0A838XN49</accession>
<dbReference type="SUPFAM" id="SSF54637">
    <property type="entry name" value="Thioesterase/thiol ester dehydrase-isomerase"/>
    <property type="match status" value="1"/>
</dbReference>
<evidence type="ECO:0000259" key="1">
    <source>
        <dbReference type="Pfam" id="PF01575"/>
    </source>
</evidence>
<organism evidence="2 3">
    <name type="scientific">Stappia taiwanensis</name>
    <dbReference type="NCBI Taxonomy" id="992267"/>
    <lineage>
        <taxon>Bacteria</taxon>
        <taxon>Pseudomonadati</taxon>
        <taxon>Pseudomonadota</taxon>
        <taxon>Alphaproteobacteria</taxon>
        <taxon>Hyphomicrobiales</taxon>
        <taxon>Stappiaceae</taxon>
        <taxon>Stappia</taxon>
    </lineage>
</organism>
<dbReference type="RefSeq" id="WP_181760882.1">
    <property type="nucleotide sequence ID" value="NZ_BMCR01000003.1"/>
</dbReference>
<dbReference type="EMBL" id="JACEON010000012">
    <property type="protein sequence ID" value="MBA4612699.1"/>
    <property type="molecule type" value="Genomic_DNA"/>
</dbReference>
<proteinExistence type="predicted"/>
<protein>
    <submittedName>
        <fullName evidence="2">MaoC family dehydratase</fullName>
    </submittedName>
</protein>
<dbReference type="CDD" id="cd03454">
    <property type="entry name" value="YdeM"/>
    <property type="match status" value="1"/>
</dbReference>
<dbReference type="PANTHER" id="PTHR43664:SF1">
    <property type="entry name" value="BETA-METHYLMALYL-COA DEHYDRATASE"/>
    <property type="match status" value="1"/>
</dbReference>
<dbReference type="InterPro" id="IPR052342">
    <property type="entry name" value="MCH/BMMD"/>
</dbReference>
<dbReference type="Pfam" id="PF01575">
    <property type="entry name" value="MaoC_dehydratas"/>
    <property type="match status" value="1"/>
</dbReference>
<dbReference type="Proteomes" id="UP000559404">
    <property type="component" value="Unassembled WGS sequence"/>
</dbReference>
<keyword evidence="3" id="KW-1185">Reference proteome</keyword>
<reference evidence="2 3" key="2">
    <citation type="submission" date="2020-08" db="EMBL/GenBank/DDBJ databases">
        <title>Stappia taiwanensis sp. nov., isolated from a coastal thermal spring.</title>
        <authorList>
            <person name="Kampfer P."/>
        </authorList>
    </citation>
    <scope>NUCLEOTIDE SEQUENCE [LARGE SCALE GENOMIC DNA]</scope>
    <source>
        <strain evidence="2 3">DSM 23284</strain>
    </source>
</reference>
<evidence type="ECO:0000313" key="3">
    <source>
        <dbReference type="Proteomes" id="UP000559404"/>
    </source>
</evidence>
<dbReference type="InterPro" id="IPR029069">
    <property type="entry name" value="HotDog_dom_sf"/>
</dbReference>
<dbReference type="AlphaFoldDB" id="A0A838XN49"/>
<dbReference type="PANTHER" id="PTHR43664">
    <property type="entry name" value="MONOAMINE OXIDASE-RELATED"/>
    <property type="match status" value="1"/>
</dbReference>
<evidence type="ECO:0000313" key="2">
    <source>
        <dbReference type="EMBL" id="MBA4612699.1"/>
    </source>
</evidence>
<name>A0A838XN49_9HYPH</name>
<dbReference type="InterPro" id="IPR002539">
    <property type="entry name" value="MaoC-like_dom"/>
</dbReference>
<reference evidence="2 3" key="1">
    <citation type="submission" date="2020-07" db="EMBL/GenBank/DDBJ databases">
        <authorList>
            <person name="Li M."/>
        </authorList>
    </citation>
    <scope>NUCLEOTIDE SEQUENCE [LARGE SCALE GENOMIC DNA]</scope>
    <source>
        <strain evidence="2 3">DSM 23284</strain>
    </source>
</reference>